<feature type="transmembrane region" description="Helical" evidence="1">
    <location>
        <begin position="47"/>
        <end position="69"/>
    </location>
</feature>
<name>A0A7W8LPK2_9DEIO</name>
<keyword evidence="1" id="KW-1133">Transmembrane helix</keyword>
<evidence type="ECO:0000256" key="1">
    <source>
        <dbReference type="SAM" id="Phobius"/>
    </source>
</evidence>
<evidence type="ECO:0000313" key="2">
    <source>
        <dbReference type="EMBL" id="MBB5233779.1"/>
    </source>
</evidence>
<dbReference type="RefSeq" id="WP_184026750.1">
    <property type="nucleotide sequence ID" value="NZ_JACHFN010000003.1"/>
</dbReference>
<dbReference type="AlphaFoldDB" id="A0A7W8LPK2"/>
<feature type="transmembrane region" description="Helical" evidence="1">
    <location>
        <begin position="13"/>
        <end position="35"/>
    </location>
</feature>
<dbReference type="Proteomes" id="UP000525389">
    <property type="component" value="Unassembled WGS sequence"/>
</dbReference>
<comment type="caution">
    <text evidence="2">The sequence shown here is derived from an EMBL/GenBank/DDBJ whole genome shotgun (WGS) entry which is preliminary data.</text>
</comment>
<gene>
    <name evidence="2" type="ORF">HNQ09_001209</name>
</gene>
<proteinExistence type="predicted"/>
<evidence type="ECO:0000313" key="3">
    <source>
        <dbReference type="Proteomes" id="UP000525389"/>
    </source>
</evidence>
<sequence length="218" mass="22023">MTVPAPAAPRPPLFLPFLLGWGLGALGLLLVRQIGLALLEGPCQGRTVLALLVPLVLGPGGLAFTASNWGHPRRAALGLGLVVASLFPALAVGARDIGVLRSTGCAGGYVVVTRPDGSPAAEITLRAGESLGLRARIGGYTPQSHPGPFALRTQSSAPGLSLTLARREAPAGQPFALRLTVAPGTPPNTYTVGVQGVQQSGAQAAAEATGSLDVIVRP</sequence>
<protein>
    <submittedName>
        <fullName evidence="2">Uncharacterized protein</fullName>
    </submittedName>
</protein>
<reference evidence="2 3" key="1">
    <citation type="submission" date="2020-08" db="EMBL/GenBank/DDBJ databases">
        <title>Genomic Encyclopedia of Type Strains, Phase IV (KMG-IV): sequencing the most valuable type-strain genomes for metagenomic binning, comparative biology and taxonomic classification.</title>
        <authorList>
            <person name="Goeker M."/>
        </authorList>
    </citation>
    <scope>NUCLEOTIDE SEQUENCE [LARGE SCALE GENOMIC DNA]</scope>
    <source>
        <strain evidence="2 3">DSM 101791</strain>
    </source>
</reference>
<keyword evidence="1" id="KW-0472">Membrane</keyword>
<feature type="transmembrane region" description="Helical" evidence="1">
    <location>
        <begin position="75"/>
        <end position="94"/>
    </location>
</feature>
<accession>A0A7W8LPK2</accession>
<organism evidence="2 3">
    <name type="scientific">Deinococcus budaensis</name>
    <dbReference type="NCBI Taxonomy" id="1665626"/>
    <lineage>
        <taxon>Bacteria</taxon>
        <taxon>Thermotogati</taxon>
        <taxon>Deinococcota</taxon>
        <taxon>Deinococci</taxon>
        <taxon>Deinococcales</taxon>
        <taxon>Deinococcaceae</taxon>
        <taxon>Deinococcus</taxon>
    </lineage>
</organism>
<keyword evidence="3" id="KW-1185">Reference proteome</keyword>
<dbReference type="EMBL" id="JACHFN010000003">
    <property type="protein sequence ID" value="MBB5233779.1"/>
    <property type="molecule type" value="Genomic_DNA"/>
</dbReference>
<keyword evidence="1" id="KW-0812">Transmembrane</keyword>